<dbReference type="InterPro" id="IPR051263">
    <property type="entry name" value="C-type_cytochrome_biogenesis"/>
</dbReference>
<keyword evidence="9" id="KW-1185">Reference proteome</keyword>
<evidence type="ECO:0000256" key="1">
    <source>
        <dbReference type="ARBA" id="ARBA00004196"/>
    </source>
</evidence>
<name>A0A1K2I288_9HYPH</name>
<dbReference type="PANTHER" id="PTHR47870:SF4">
    <property type="entry name" value="CYTOCHROME C-TYPE BIOGENESIS PROTEIN CYCH"/>
    <property type="match status" value="1"/>
</dbReference>
<organism evidence="8 9">
    <name type="scientific">Devosia enhydra</name>
    <dbReference type="NCBI Taxonomy" id="665118"/>
    <lineage>
        <taxon>Bacteria</taxon>
        <taxon>Pseudomonadati</taxon>
        <taxon>Pseudomonadota</taxon>
        <taxon>Alphaproteobacteria</taxon>
        <taxon>Hyphomicrobiales</taxon>
        <taxon>Devosiaceae</taxon>
        <taxon>Devosia</taxon>
    </lineage>
</organism>
<dbReference type="Pfam" id="PF23914">
    <property type="entry name" value="TPR_CcmH_CycH"/>
    <property type="match status" value="1"/>
</dbReference>
<evidence type="ECO:0000259" key="7">
    <source>
        <dbReference type="Pfam" id="PF23914"/>
    </source>
</evidence>
<feature type="repeat" description="TPR" evidence="5">
    <location>
        <begin position="153"/>
        <end position="186"/>
    </location>
</feature>
<keyword evidence="6" id="KW-0732">Signal</keyword>
<proteinExistence type="predicted"/>
<protein>
    <submittedName>
        <fullName evidence="8">Cytochrome c-type biogenesis protein CcmH</fullName>
    </submittedName>
</protein>
<dbReference type="InterPro" id="IPR056413">
    <property type="entry name" value="TPR_CcmH_CycH"/>
</dbReference>
<dbReference type="Gene3D" id="1.25.40.10">
    <property type="entry name" value="Tetratricopeptide repeat domain"/>
    <property type="match status" value="1"/>
</dbReference>
<accession>A0A1K2I288</accession>
<dbReference type="SUPFAM" id="SSF48452">
    <property type="entry name" value="TPR-like"/>
    <property type="match status" value="1"/>
</dbReference>
<evidence type="ECO:0000313" key="8">
    <source>
        <dbReference type="EMBL" id="SFZ85860.1"/>
    </source>
</evidence>
<dbReference type="EMBL" id="FPKU01000003">
    <property type="protein sequence ID" value="SFZ85860.1"/>
    <property type="molecule type" value="Genomic_DNA"/>
</dbReference>
<dbReference type="RefSeq" id="WP_072345037.1">
    <property type="nucleotide sequence ID" value="NZ_FPKU01000003.1"/>
</dbReference>
<dbReference type="Proteomes" id="UP000183447">
    <property type="component" value="Unassembled WGS sequence"/>
</dbReference>
<evidence type="ECO:0000256" key="4">
    <source>
        <dbReference type="ARBA" id="ARBA00022803"/>
    </source>
</evidence>
<dbReference type="InterPro" id="IPR019734">
    <property type="entry name" value="TPR_rpt"/>
</dbReference>
<keyword evidence="4 5" id="KW-0802">TPR repeat</keyword>
<keyword evidence="2" id="KW-0677">Repeat</keyword>
<dbReference type="GO" id="GO:0017004">
    <property type="term" value="P:cytochrome complex assembly"/>
    <property type="evidence" value="ECO:0007669"/>
    <property type="project" value="UniProtKB-KW"/>
</dbReference>
<feature type="domain" description="Cytochrome c-type biogenesis protein H TPR" evidence="7">
    <location>
        <begin position="143"/>
        <end position="252"/>
    </location>
</feature>
<dbReference type="InterPro" id="IPR017560">
    <property type="entry name" value="Cyt_c_biogenesis_CcmI"/>
</dbReference>
<dbReference type="InterPro" id="IPR011990">
    <property type="entry name" value="TPR-like_helical_dom_sf"/>
</dbReference>
<dbReference type="NCBIfam" id="TIGR03142">
    <property type="entry name" value="cytochro_ccmI"/>
    <property type="match status" value="1"/>
</dbReference>
<sequence length="358" mass="37752">MVFWTLAIAMTVCASAALYYASARRTVNASSAASAAPAMTAHLRLQLAEIEADLKAGRLDEAQAVAARAELAREVLRVEAESAPAVSLKGGRSVVALSSLGAAVLAFAVYAGVGQPNLPAQPLAQRPTLPAQMTMDEAVARIEAELERNPQDVRGWRAVAPAYMQMGRAPDAARAFRRILELAPVTADAEIDLAEALMVAQNGSFAGEPLELLTSAATRDPTNTRALYYLAGEATTAGRFAEAAERWQTLIDSAQGSENWLPAARQGLEAAITARDGMGADAGAVQQRVADLAARLETSGGTVAEWAQLVRSYLVLNDRSAAITAYQQAMLDHPDAGERIELDRLAADSGLLSAETRP</sequence>
<gene>
    <name evidence="8" type="ORF">SAMN02983003_3032</name>
</gene>
<reference evidence="8 9" key="1">
    <citation type="submission" date="2016-11" db="EMBL/GenBank/DDBJ databases">
        <authorList>
            <person name="Jaros S."/>
            <person name="Januszkiewicz K."/>
            <person name="Wedrychowicz H."/>
        </authorList>
    </citation>
    <scope>NUCLEOTIDE SEQUENCE [LARGE SCALE GENOMIC DNA]</scope>
    <source>
        <strain evidence="8 9">ATCC 23634</strain>
    </source>
</reference>
<feature type="chain" id="PRO_5012340241" evidence="6">
    <location>
        <begin position="17"/>
        <end position="358"/>
    </location>
</feature>
<evidence type="ECO:0000256" key="2">
    <source>
        <dbReference type="ARBA" id="ARBA00022737"/>
    </source>
</evidence>
<evidence type="ECO:0000256" key="6">
    <source>
        <dbReference type="SAM" id="SignalP"/>
    </source>
</evidence>
<dbReference type="PANTHER" id="PTHR47870">
    <property type="entry name" value="CYTOCHROME C-TYPE BIOGENESIS PROTEIN CCMH"/>
    <property type="match status" value="1"/>
</dbReference>
<dbReference type="GO" id="GO:0030313">
    <property type="term" value="C:cell envelope"/>
    <property type="evidence" value="ECO:0007669"/>
    <property type="project" value="UniProtKB-SubCell"/>
</dbReference>
<dbReference type="GO" id="GO:0005886">
    <property type="term" value="C:plasma membrane"/>
    <property type="evidence" value="ECO:0007669"/>
    <property type="project" value="TreeGrafter"/>
</dbReference>
<dbReference type="AlphaFoldDB" id="A0A1K2I288"/>
<feature type="signal peptide" evidence="6">
    <location>
        <begin position="1"/>
        <end position="16"/>
    </location>
</feature>
<dbReference type="STRING" id="665118.SAMN02983003_3032"/>
<comment type="subcellular location">
    <subcellularLocation>
        <location evidence="1">Cell envelope</location>
    </subcellularLocation>
</comment>
<keyword evidence="3" id="KW-0201">Cytochrome c-type biogenesis</keyword>
<evidence type="ECO:0000256" key="5">
    <source>
        <dbReference type="PROSITE-ProRule" id="PRU00339"/>
    </source>
</evidence>
<evidence type="ECO:0000256" key="3">
    <source>
        <dbReference type="ARBA" id="ARBA00022748"/>
    </source>
</evidence>
<dbReference type="PROSITE" id="PS50005">
    <property type="entry name" value="TPR"/>
    <property type="match status" value="1"/>
</dbReference>
<evidence type="ECO:0000313" key="9">
    <source>
        <dbReference type="Proteomes" id="UP000183447"/>
    </source>
</evidence>